<dbReference type="OrthoDB" id="142147at2157"/>
<organism evidence="1 2">
    <name type="scientific">Methanomethylovorans hollandica (strain DSM 15978 / NBRC 107637 / DMS1)</name>
    <dbReference type="NCBI Taxonomy" id="867904"/>
    <lineage>
        <taxon>Archaea</taxon>
        <taxon>Methanobacteriati</taxon>
        <taxon>Methanobacteriota</taxon>
        <taxon>Stenosarchaea group</taxon>
        <taxon>Methanomicrobia</taxon>
        <taxon>Methanosarcinales</taxon>
        <taxon>Methanosarcinaceae</taxon>
        <taxon>Methanomethylovorans</taxon>
    </lineage>
</organism>
<reference evidence="2" key="1">
    <citation type="submission" date="2012-02" db="EMBL/GenBank/DDBJ databases">
        <title>Complete sequence of chromosome of Methanomethylovorans hollandica DSM 15978.</title>
        <authorList>
            <person name="Lucas S."/>
            <person name="Copeland A."/>
            <person name="Lapidus A."/>
            <person name="Glavina del Rio T."/>
            <person name="Dalin E."/>
            <person name="Tice H."/>
            <person name="Bruce D."/>
            <person name="Goodwin L."/>
            <person name="Pitluck S."/>
            <person name="Peters L."/>
            <person name="Mikhailova N."/>
            <person name="Held B."/>
            <person name="Kyrpides N."/>
            <person name="Mavromatis K."/>
            <person name="Ivanova N."/>
            <person name="Brettin T."/>
            <person name="Detter J.C."/>
            <person name="Han C."/>
            <person name="Larimer F."/>
            <person name="Land M."/>
            <person name="Hauser L."/>
            <person name="Markowitz V."/>
            <person name="Cheng J.-F."/>
            <person name="Hugenholtz P."/>
            <person name="Woyke T."/>
            <person name="Wu D."/>
            <person name="Spring S."/>
            <person name="Schroeder M."/>
            <person name="Brambilla E."/>
            <person name="Klenk H.-P."/>
            <person name="Eisen J.A."/>
        </authorList>
    </citation>
    <scope>NUCLEOTIDE SEQUENCE [LARGE SCALE GENOMIC DNA]</scope>
    <source>
        <strain evidence="2">DSM 15978 / NBRC 107637 / DMS1</strain>
    </source>
</reference>
<dbReference type="EMBL" id="CP003362">
    <property type="protein sequence ID" value="AGB49417.1"/>
    <property type="molecule type" value="Genomic_DNA"/>
</dbReference>
<sequence length="107" mass="12219">MYIKTKCPACGDQVCLDLLIQESVRPANAESEIIDVQVMDACTASELAKDVLRELSGYVYDGITKTELCHILKDKFRILDRYCCDIIQQIKIELSMYCHDGIHLKYV</sequence>
<keyword evidence="2" id="KW-1185">Reference proteome</keyword>
<dbReference type="RefSeq" id="WP_015324583.1">
    <property type="nucleotide sequence ID" value="NC_019977.1"/>
</dbReference>
<dbReference type="STRING" id="867904.Metho_1187"/>
<protein>
    <submittedName>
        <fullName evidence="1">Uncharacterized protein</fullName>
    </submittedName>
</protein>
<name>L0KVG1_METHD</name>
<dbReference type="GeneID" id="14406996"/>
<dbReference type="AlphaFoldDB" id="L0KVG1"/>
<accession>L0KVG1</accession>
<gene>
    <name evidence="1" type="ordered locus">Metho_1187</name>
</gene>
<proteinExistence type="predicted"/>
<dbReference type="KEGG" id="mhz:Metho_1187"/>
<evidence type="ECO:0000313" key="1">
    <source>
        <dbReference type="EMBL" id="AGB49417.1"/>
    </source>
</evidence>
<dbReference type="Proteomes" id="UP000010866">
    <property type="component" value="Chromosome"/>
</dbReference>
<dbReference type="HOGENOM" id="CLU_162436_0_0_2"/>
<evidence type="ECO:0000313" key="2">
    <source>
        <dbReference type="Proteomes" id="UP000010866"/>
    </source>
</evidence>